<gene>
    <name evidence="1" type="ORF">E2C01_060523</name>
</gene>
<dbReference type="AlphaFoldDB" id="A0A5B7H8Y0"/>
<sequence length="65" mass="7080">MAPCCSSRFDSRGVNQRLSWHTGLMLATLVTTVTSLRCCQGARLPTKLGTGRCESAVQSRSELFC</sequence>
<dbReference type="EMBL" id="VSRR010024669">
    <property type="protein sequence ID" value="MPC66376.1"/>
    <property type="molecule type" value="Genomic_DNA"/>
</dbReference>
<protein>
    <submittedName>
        <fullName evidence="1">Uncharacterized protein</fullName>
    </submittedName>
</protein>
<evidence type="ECO:0000313" key="2">
    <source>
        <dbReference type="Proteomes" id="UP000324222"/>
    </source>
</evidence>
<organism evidence="1 2">
    <name type="scientific">Portunus trituberculatus</name>
    <name type="common">Swimming crab</name>
    <name type="synonym">Neptunus trituberculatus</name>
    <dbReference type="NCBI Taxonomy" id="210409"/>
    <lineage>
        <taxon>Eukaryota</taxon>
        <taxon>Metazoa</taxon>
        <taxon>Ecdysozoa</taxon>
        <taxon>Arthropoda</taxon>
        <taxon>Crustacea</taxon>
        <taxon>Multicrustacea</taxon>
        <taxon>Malacostraca</taxon>
        <taxon>Eumalacostraca</taxon>
        <taxon>Eucarida</taxon>
        <taxon>Decapoda</taxon>
        <taxon>Pleocyemata</taxon>
        <taxon>Brachyura</taxon>
        <taxon>Eubrachyura</taxon>
        <taxon>Portunoidea</taxon>
        <taxon>Portunidae</taxon>
        <taxon>Portuninae</taxon>
        <taxon>Portunus</taxon>
    </lineage>
</organism>
<accession>A0A5B7H8Y0</accession>
<keyword evidence="2" id="KW-1185">Reference proteome</keyword>
<evidence type="ECO:0000313" key="1">
    <source>
        <dbReference type="EMBL" id="MPC66376.1"/>
    </source>
</evidence>
<proteinExistence type="predicted"/>
<name>A0A5B7H8Y0_PORTR</name>
<comment type="caution">
    <text evidence="1">The sequence shown here is derived from an EMBL/GenBank/DDBJ whole genome shotgun (WGS) entry which is preliminary data.</text>
</comment>
<reference evidence="1 2" key="1">
    <citation type="submission" date="2019-05" db="EMBL/GenBank/DDBJ databases">
        <title>Another draft genome of Portunus trituberculatus and its Hox gene families provides insights of decapod evolution.</title>
        <authorList>
            <person name="Jeong J.-H."/>
            <person name="Song I."/>
            <person name="Kim S."/>
            <person name="Choi T."/>
            <person name="Kim D."/>
            <person name="Ryu S."/>
            <person name="Kim W."/>
        </authorList>
    </citation>
    <scope>NUCLEOTIDE SEQUENCE [LARGE SCALE GENOMIC DNA]</scope>
    <source>
        <tissue evidence="1">Muscle</tissue>
    </source>
</reference>
<dbReference type="Proteomes" id="UP000324222">
    <property type="component" value="Unassembled WGS sequence"/>
</dbReference>